<organism evidence="12 13">
    <name type="scientific">Orenia metallireducens</name>
    <dbReference type="NCBI Taxonomy" id="1413210"/>
    <lineage>
        <taxon>Bacteria</taxon>
        <taxon>Bacillati</taxon>
        <taxon>Bacillota</taxon>
        <taxon>Clostridia</taxon>
        <taxon>Halanaerobiales</taxon>
        <taxon>Halobacteroidaceae</taxon>
        <taxon>Orenia</taxon>
    </lineage>
</organism>
<dbReference type="Gene3D" id="3.30.450.20">
    <property type="entry name" value="PAS domain"/>
    <property type="match status" value="1"/>
</dbReference>
<dbReference type="EMBL" id="OBDZ01000006">
    <property type="protein sequence ID" value="SNY21218.1"/>
    <property type="molecule type" value="Genomic_DNA"/>
</dbReference>
<dbReference type="InterPro" id="IPR004010">
    <property type="entry name" value="Double_Cache_2"/>
</dbReference>
<evidence type="ECO:0000259" key="10">
    <source>
        <dbReference type="PROSITE" id="PS50111"/>
    </source>
</evidence>
<sequence length="549" mass="60984">MQRLRDLRLKYKILLGIGSTFLMAMLVLGLSTQHQLKRLKLINQENLKHVLLEEEVSNMKSRVEIMANSLSQIYKRNSSKLNQSELKELIRDHNSQIQSDVDDYFTIYNYQGEVVSYPADSTLEGESQWELQDSMGKYIVQEFVDVAKSGGGLVDYFSSNSKTGEEEFKLSYVEVIPDTKLLLVSSSYHGKINQIVQEANRTIATYREKISSILLLTFLVTILLMAIVILIFSNYITRNLNRILLVLNRIAQGDLREKLEVKSKDELGQLAEGLNRAIVSQSELLDKILGIIDEISEHSQDLSVFSESGDSVVETANFKINNIIKSIKQVASSSQQIESFAENSHSKVEIGSYRIGDLSIKMEEINQAVGDAKITISSLDSTSKEISGIVTMITNIAKQTNLLALNATIEAARAGDYGRGFAVVASEIKELADDTTKATEEISNLIDKVKEKSNLGLMAVERVKEESDEGKGLIEDTGLVFQEIANLVEETFAHTKESTSSAKGLVIDSKDVVDIIAEVKGMSEESTKSAEDLAEMSQGLHKLVSNYQL</sequence>
<dbReference type="Pfam" id="PF00672">
    <property type="entry name" value="HAMP"/>
    <property type="match status" value="1"/>
</dbReference>
<dbReference type="RefSeq" id="WP_097017170.1">
    <property type="nucleotide sequence ID" value="NZ_OBDZ01000006.1"/>
</dbReference>
<evidence type="ECO:0000256" key="9">
    <source>
        <dbReference type="SAM" id="Phobius"/>
    </source>
</evidence>
<dbReference type="PROSITE" id="PS50111">
    <property type="entry name" value="CHEMOTAXIS_TRANSDUC_2"/>
    <property type="match status" value="1"/>
</dbReference>
<dbReference type="PROSITE" id="PS50885">
    <property type="entry name" value="HAMP"/>
    <property type="match status" value="1"/>
</dbReference>
<evidence type="ECO:0000256" key="5">
    <source>
        <dbReference type="ARBA" id="ARBA00023136"/>
    </source>
</evidence>
<evidence type="ECO:0000256" key="7">
    <source>
        <dbReference type="ARBA" id="ARBA00029447"/>
    </source>
</evidence>
<dbReference type="SMART" id="SM01049">
    <property type="entry name" value="Cache_2"/>
    <property type="match status" value="1"/>
</dbReference>
<dbReference type="SMART" id="SM00304">
    <property type="entry name" value="HAMP"/>
    <property type="match status" value="1"/>
</dbReference>
<dbReference type="Gene3D" id="1.10.287.950">
    <property type="entry name" value="Methyl-accepting chemotaxis protein"/>
    <property type="match status" value="1"/>
</dbReference>
<accession>A0A285GCS4</accession>
<dbReference type="InterPro" id="IPR033480">
    <property type="entry name" value="sCache_2"/>
</dbReference>
<reference evidence="13" key="1">
    <citation type="submission" date="2017-09" db="EMBL/GenBank/DDBJ databases">
        <authorList>
            <person name="Varghese N."/>
            <person name="Submissions S."/>
        </authorList>
    </citation>
    <scope>NUCLEOTIDE SEQUENCE [LARGE SCALE GENOMIC DNA]</scope>
    <source>
        <strain evidence="13">MSL47</strain>
    </source>
</reference>
<dbReference type="Proteomes" id="UP000219573">
    <property type="component" value="Unassembled WGS sequence"/>
</dbReference>
<comment type="subcellular location">
    <subcellularLocation>
        <location evidence="1">Cell membrane</location>
        <topology evidence="1">Multi-pass membrane protein</topology>
    </subcellularLocation>
</comment>
<evidence type="ECO:0000259" key="11">
    <source>
        <dbReference type="PROSITE" id="PS50885"/>
    </source>
</evidence>
<evidence type="ECO:0000256" key="6">
    <source>
        <dbReference type="ARBA" id="ARBA00023224"/>
    </source>
</evidence>
<gene>
    <name evidence="12" type="ORF">SAMN06265827_106145</name>
</gene>
<dbReference type="SMART" id="SM00283">
    <property type="entry name" value="MA"/>
    <property type="match status" value="1"/>
</dbReference>
<keyword evidence="4 9" id="KW-1133">Transmembrane helix</keyword>
<feature type="domain" description="HAMP" evidence="11">
    <location>
        <begin position="234"/>
        <end position="286"/>
    </location>
</feature>
<dbReference type="InterPro" id="IPR004089">
    <property type="entry name" value="MCPsignal_dom"/>
</dbReference>
<keyword evidence="2" id="KW-1003">Cell membrane</keyword>
<evidence type="ECO:0000256" key="8">
    <source>
        <dbReference type="PROSITE-ProRule" id="PRU00284"/>
    </source>
</evidence>
<proteinExistence type="inferred from homology"/>
<comment type="similarity">
    <text evidence="7">Belongs to the methyl-accepting chemotaxis (MCP) protein family.</text>
</comment>
<dbReference type="OrthoDB" id="9810264at2"/>
<dbReference type="InterPro" id="IPR003660">
    <property type="entry name" value="HAMP_dom"/>
</dbReference>
<dbReference type="PANTHER" id="PTHR32089:SF112">
    <property type="entry name" value="LYSOZYME-LIKE PROTEIN-RELATED"/>
    <property type="match status" value="1"/>
</dbReference>
<evidence type="ECO:0000256" key="1">
    <source>
        <dbReference type="ARBA" id="ARBA00004651"/>
    </source>
</evidence>
<protein>
    <submittedName>
        <fullName evidence="12">Methyl-accepting chemotaxis sensory transducer with Cache sensor</fullName>
    </submittedName>
</protein>
<evidence type="ECO:0000256" key="3">
    <source>
        <dbReference type="ARBA" id="ARBA00022692"/>
    </source>
</evidence>
<name>A0A285GCS4_9FIRM</name>
<dbReference type="Pfam" id="PF00015">
    <property type="entry name" value="MCPsignal"/>
    <property type="match status" value="1"/>
</dbReference>
<keyword evidence="3 9" id="KW-0812">Transmembrane</keyword>
<feature type="transmembrane region" description="Helical" evidence="9">
    <location>
        <begin position="213"/>
        <end position="236"/>
    </location>
</feature>
<keyword evidence="6 8" id="KW-0807">Transducer</keyword>
<feature type="transmembrane region" description="Helical" evidence="9">
    <location>
        <begin position="12"/>
        <end position="30"/>
    </location>
</feature>
<dbReference type="GO" id="GO:0007165">
    <property type="term" value="P:signal transduction"/>
    <property type="evidence" value="ECO:0007669"/>
    <property type="project" value="UniProtKB-KW"/>
</dbReference>
<keyword evidence="5 9" id="KW-0472">Membrane</keyword>
<evidence type="ECO:0000313" key="13">
    <source>
        <dbReference type="Proteomes" id="UP000219573"/>
    </source>
</evidence>
<evidence type="ECO:0000256" key="4">
    <source>
        <dbReference type="ARBA" id="ARBA00022989"/>
    </source>
</evidence>
<evidence type="ECO:0000256" key="2">
    <source>
        <dbReference type="ARBA" id="ARBA00022475"/>
    </source>
</evidence>
<evidence type="ECO:0000313" key="12">
    <source>
        <dbReference type="EMBL" id="SNY21218.1"/>
    </source>
</evidence>
<dbReference type="PANTHER" id="PTHR32089">
    <property type="entry name" value="METHYL-ACCEPTING CHEMOTAXIS PROTEIN MCPB"/>
    <property type="match status" value="1"/>
</dbReference>
<dbReference type="AlphaFoldDB" id="A0A285GCS4"/>
<keyword evidence="13" id="KW-1185">Reference proteome</keyword>
<dbReference type="CDD" id="cd06225">
    <property type="entry name" value="HAMP"/>
    <property type="match status" value="1"/>
</dbReference>
<dbReference type="GO" id="GO:0005886">
    <property type="term" value="C:plasma membrane"/>
    <property type="evidence" value="ECO:0007669"/>
    <property type="project" value="UniProtKB-SubCell"/>
</dbReference>
<dbReference type="Pfam" id="PF08269">
    <property type="entry name" value="dCache_2"/>
    <property type="match status" value="1"/>
</dbReference>
<dbReference type="SUPFAM" id="SSF58104">
    <property type="entry name" value="Methyl-accepting chemotaxis protein (MCP) signaling domain"/>
    <property type="match status" value="1"/>
</dbReference>
<dbReference type="CDD" id="cd11386">
    <property type="entry name" value="MCP_signal"/>
    <property type="match status" value="1"/>
</dbReference>
<feature type="domain" description="Methyl-accepting transducer" evidence="10">
    <location>
        <begin position="284"/>
        <end position="534"/>
    </location>
</feature>